<organism evidence="3 4">
    <name type="scientific">Pseudozyma flocculosa</name>
    <dbReference type="NCBI Taxonomy" id="84751"/>
    <lineage>
        <taxon>Eukaryota</taxon>
        <taxon>Fungi</taxon>
        <taxon>Dikarya</taxon>
        <taxon>Basidiomycota</taxon>
        <taxon>Ustilaginomycotina</taxon>
        <taxon>Ustilaginomycetes</taxon>
        <taxon>Ustilaginales</taxon>
        <taxon>Ustilaginaceae</taxon>
        <taxon>Pseudozyma</taxon>
    </lineage>
</organism>
<feature type="compositionally biased region" description="Basic and acidic residues" evidence="1">
    <location>
        <begin position="603"/>
        <end position="621"/>
    </location>
</feature>
<dbReference type="Gene3D" id="3.40.50.720">
    <property type="entry name" value="NAD(P)-binding Rossmann-like Domain"/>
    <property type="match status" value="1"/>
</dbReference>
<feature type="compositionally biased region" description="Polar residues" evidence="1">
    <location>
        <begin position="681"/>
        <end position="700"/>
    </location>
</feature>
<feature type="compositionally biased region" description="Acidic residues" evidence="1">
    <location>
        <begin position="1409"/>
        <end position="1418"/>
    </location>
</feature>
<feature type="compositionally biased region" description="Low complexity" evidence="1">
    <location>
        <begin position="435"/>
        <end position="452"/>
    </location>
</feature>
<reference evidence="3 4" key="1">
    <citation type="submission" date="2018-03" db="EMBL/GenBank/DDBJ databases">
        <authorList>
            <person name="Guldener U."/>
        </authorList>
    </citation>
    <scope>NUCLEOTIDE SEQUENCE [LARGE SCALE GENOMIC DNA]</scope>
    <source>
        <strain evidence="3 4">DAOM196992</strain>
    </source>
</reference>
<feature type="compositionally biased region" description="Basic and acidic residues" evidence="1">
    <location>
        <begin position="2010"/>
        <end position="2019"/>
    </location>
</feature>
<dbReference type="Proteomes" id="UP000323386">
    <property type="component" value="Unassembled WGS sequence"/>
</dbReference>
<feature type="region of interest" description="Disordered" evidence="1">
    <location>
        <begin position="1903"/>
        <end position="1922"/>
    </location>
</feature>
<feature type="compositionally biased region" description="Low complexity" evidence="1">
    <location>
        <begin position="1190"/>
        <end position="1205"/>
    </location>
</feature>
<accession>A0A5C3EWM3</accession>
<feature type="compositionally biased region" description="Acidic residues" evidence="1">
    <location>
        <begin position="622"/>
        <end position="631"/>
    </location>
</feature>
<feature type="compositionally biased region" description="Polar residues" evidence="1">
    <location>
        <begin position="268"/>
        <end position="277"/>
    </location>
</feature>
<feature type="compositionally biased region" description="Low complexity" evidence="1">
    <location>
        <begin position="588"/>
        <end position="602"/>
    </location>
</feature>
<feature type="region of interest" description="Disordered" evidence="1">
    <location>
        <begin position="900"/>
        <end position="919"/>
    </location>
</feature>
<feature type="compositionally biased region" description="Polar residues" evidence="1">
    <location>
        <begin position="78"/>
        <end position="88"/>
    </location>
</feature>
<feature type="compositionally biased region" description="Basic and acidic residues" evidence="1">
    <location>
        <begin position="1446"/>
        <end position="1468"/>
    </location>
</feature>
<feature type="compositionally biased region" description="Low complexity" evidence="1">
    <location>
        <begin position="231"/>
        <end position="245"/>
    </location>
</feature>
<feature type="compositionally biased region" description="Basic and acidic residues" evidence="1">
    <location>
        <begin position="900"/>
        <end position="913"/>
    </location>
</feature>
<feature type="compositionally biased region" description="Low complexity" evidence="1">
    <location>
        <begin position="1419"/>
        <end position="1431"/>
    </location>
</feature>
<feature type="compositionally biased region" description="Low complexity" evidence="1">
    <location>
        <begin position="742"/>
        <end position="767"/>
    </location>
</feature>
<feature type="region of interest" description="Disordered" evidence="1">
    <location>
        <begin position="1670"/>
        <end position="1789"/>
    </location>
</feature>
<feature type="compositionally biased region" description="Basic and acidic residues" evidence="1">
    <location>
        <begin position="649"/>
        <end position="658"/>
    </location>
</feature>
<dbReference type="InterPro" id="IPR020843">
    <property type="entry name" value="ER"/>
</dbReference>
<evidence type="ECO:0000313" key="3">
    <source>
        <dbReference type="EMBL" id="SPO35501.1"/>
    </source>
</evidence>
<dbReference type="InterPro" id="IPR013154">
    <property type="entry name" value="ADH-like_N"/>
</dbReference>
<dbReference type="SMART" id="SM00829">
    <property type="entry name" value="PKS_ER"/>
    <property type="match status" value="1"/>
</dbReference>
<feature type="region of interest" description="Disordered" evidence="1">
    <location>
        <begin position="1"/>
        <end position="114"/>
    </location>
</feature>
<feature type="compositionally biased region" description="Low complexity" evidence="1">
    <location>
        <begin position="1034"/>
        <end position="1054"/>
    </location>
</feature>
<dbReference type="SUPFAM" id="SSF51735">
    <property type="entry name" value="NAD(P)-binding Rossmann-fold domains"/>
    <property type="match status" value="1"/>
</dbReference>
<protein>
    <recommendedName>
        <fullName evidence="2">Enoyl reductase (ER) domain-containing protein</fullName>
    </recommendedName>
</protein>
<feature type="compositionally biased region" description="Acidic residues" evidence="1">
    <location>
        <begin position="464"/>
        <end position="482"/>
    </location>
</feature>
<feature type="region of interest" description="Disordered" evidence="1">
    <location>
        <begin position="982"/>
        <end position="1300"/>
    </location>
</feature>
<feature type="compositionally biased region" description="Basic and acidic residues" evidence="1">
    <location>
        <begin position="1144"/>
        <end position="1155"/>
    </location>
</feature>
<feature type="region of interest" description="Disordered" evidence="1">
    <location>
        <begin position="357"/>
        <end position="376"/>
    </location>
</feature>
<dbReference type="InterPro" id="IPR050700">
    <property type="entry name" value="YIM1/Zinc_Alcohol_DH_Fams"/>
</dbReference>
<feature type="region of interest" description="Disordered" evidence="1">
    <location>
        <begin position="1381"/>
        <end position="1651"/>
    </location>
</feature>
<dbReference type="InterPro" id="IPR036291">
    <property type="entry name" value="NAD(P)-bd_dom_sf"/>
</dbReference>
<feature type="region of interest" description="Disordered" evidence="1">
    <location>
        <begin position="167"/>
        <end position="277"/>
    </location>
</feature>
<dbReference type="InterPro" id="IPR011032">
    <property type="entry name" value="GroES-like_sf"/>
</dbReference>
<feature type="region of interest" description="Disordered" evidence="1">
    <location>
        <begin position="876"/>
        <end position="895"/>
    </location>
</feature>
<dbReference type="OrthoDB" id="201656at2759"/>
<feature type="region of interest" description="Disordered" evidence="1">
    <location>
        <begin position="295"/>
        <end position="315"/>
    </location>
</feature>
<evidence type="ECO:0000256" key="1">
    <source>
        <dbReference type="SAM" id="MobiDB-lite"/>
    </source>
</evidence>
<evidence type="ECO:0000259" key="2">
    <source>
        <dbReference type="SMART" id="SM00829"/>
    </source>
</evidence>
<feature type="compositionally biased region" description="Basic and acidic residues" evidence="1">
    <location>
        <begin position="1104"/>
        <end position="1123"/>
    </location>
</feature>
<feature type="compositionally biased region" description="Polar residues" evidence="1">
    <location>
        <begin position="25"/>
        <end position="34"/>
    </location>
</feature>
<feature type="compositionally biased region" description="Low complexity" evidence="1">
    <location>
        <begin position="1542"/>
        <end position="1555"/>
    </location>
</feature>
<proteinExistence type="predicted"/>
<feature type="compositionally biased region" description="Low complexity" evidence="1">
    <location>
        <begin position="1934"/>
        <end position="1950"/>
    </location>
</feature>
<dbReference type="GO" id="GO:0016491">
    <property type="term" value="F:oxidoreductase activity"/>
    <property type="evidence" value="ECO:0007669"/>
    <property type="project" value="InterPro"/>
</dbReference>
<feature type="compositionally biased region" description="Low complexity" evidence="1">
    <location>
        <begin position="556"/>
        <end position="578"/>
    </location>
</feature>
<feature type="compositionally biased region" description="Gly residues" evidence="1">
    <location>
        <begin position="61"/>
        <end position="76"/>
    </location>
</feature>
<feature type="compositionally biased region" description="Polar residues" evidence="1">
    <location>
        <begin position="1432"/>
        <end position="1441"/>
    </location>
</feature>
<feature type="compositionally biased region" description="Polar residues" evidence="1">
    <location>
        <begin position="1951"/>
        <end position="1960"/>
    </location>
</feature>
<dbReference type="Pfam" id="PF13602">
    <property type="entry name" value="ADH_zinc_N_2"/>
    <property type="match status" value="1"/>
</dbReference>
<feature type="compositionally biased region" description="Acidic residues" evidence="1">
    <location>
        <begin position="806"/>
        <end position="819"/>
    </location>
</feature>
<feature type="region of interest" description="Disordered" evidence="1">
    <location>
        <begin position="435"/>
        <end position="820"/>
    </location>
</feature>
<feature type="domain" description="Enoyl reductase (ER)" evidence="2">
    <location>
        <begin position="2029"/>
        <end position="2354"/>
    </location>
</feature>
<dbReference type="EMBL" id="OOIP01000002">
    <property type="protein sequence ID" value="SPO35501.1"/>
    <property type="molecule type" value="Genomic_DNA"/>
</dbReference>
<dbReference type="Pfam" id="PF08240">
    <property type="entry name" value="ADH_N"/>
    <property type="match status" value="1"/>
</dbReference>
<dbReference type="PANTHER" id="PTHR11695">
    <property type="entry name" value="ALCOHOL DEHYDROGENASE RELATED"/>
    <property type="match status" value="1"/>
</dbReference>
<feature type="compositionally biased region" description="Acidic residues" evidence="1">
    <location>
        <begin position="708"/>
        <end position="717"/>
    </location>
</feature>
<feature type="compositionally biased region" description="Low complexity" evidence="1">
    <location>
        <begin position="1720"/>
        <end position="1786"/>
    </location>
</feature>
<feature type="region of interest" description="Disordered" evidence="1">
    <location>
        <begin position="1996"/>
        <end position="2019"/>
    </location>
</feature>
<feature type="region of interest" description="Disordered" evidence="1">
    <location>
        <begin position="1934"/>
        <end position="1969"/>
    </location>
</feature>
<sequence length="2357" mass="247518">MPKHTFIDTILKRPSQSYAEPPPSSSAKSGSNRAGWSAPPDLPNAPGRPQSILSGSMFKSGGAGGKGGLGQTGGGASNAPSVSGMSTTSRFSRFRKKDRRPSISNGSVFNDGASSIAPYAESNATYSPKKGRWWEAGSLKLGRSASRAPSVAGSVFSEPEAPPAMPSFAGIGSSVAPPRGTRSDYGDAYTRSRFNSARSAPPPLPSLPSGVSVSNMRTPSGVAPLGQQPPSLIRQGSRSSLGRGSAAPVDPAARPTSPVGSIGRIGRTKSTTGSQDWKSFVDSMAGTEVAKTWDSMPKLAPASPAGTTAKSQARVEKRKSVVARVQKELNQDAQYEQLQRDPGVGRQDLLARAASQVIGEPPPLPPNMPTNLQPGELVSPALSHRLSSEFASPPRSPVVATAASPPLGYVAAAPIPLAVPAVRAVPAPIEDYTAAPFPAAAPSSTQAQTAFAPPVPGASNGLEAESESEPETEESSSDEDEILANQTLDVVAEEDEETSSNGHNRNHEMKNLQSVRGKSTTRRYTEYDAVLRHHRSGSNMTQEVELPSTDITPSIAISRARSPSPDASSAASESQAESPLFKQPGPEPELTLSSLPPAAAAIIKDDKDDKTAKVEQLRVESDSESDAEEDAPLPPAKDGGIAMPQTTEKPSERVRDENEPSDADLATNSLGLVAARPPMVTRQSSASDYRSAKSGRSTPTAKGVTFDGSDEDDEPNEATEVGADDGAAADISNKDGEDDAGSDSASSAARSMSSQRPLSVRSSRSSRPGTLSRRLSDISLGTTFALSGIVGGRSRPSSRRIKMGDDDSDSPADLSDDDGDLKARAMAEQERLRTMKVGDDFFGPSLTGLLDRFDRMNWSDTTVNRLGSDGRAASIRRSDNASIRSKKIAEAQDTINEVRQRRAETGQEEDGKTRASSAGGLAPSFAAVWLLNQTDEVDPDAAASKAKVDDPPAAGGSSMPASTSLHAIPKYPESSASKYASLFAASDPPKPEVSVLNRPRQKRPARPDEMGGLKISEGKLYPEAPAPPPEDTRSTLPASLSSSSSIYSSATTRPPQAEQTKPSVVVAGGVASKDKPPPAKSAMKNLRHSKSLADTLFSLPLRSPEAKAEKAERKREKEREKSRRASISSERSTTFSLGGKSKSKRDSKDKSRKSVDSQPRSSMASERSHDTASDMRSNASVDMSAAGPGVPAEVSSPEGVSSGVADAEVAVLSEKALGKRPQRDTDVEPAAPRADGTEVKKSVPDAGVRASESVANFETPDQSMADISQASTAVSPPQKFHTAKDLAAMARVDSPERECVAKRRGRREQLLADASLPLACLPFSSTAELPSPSDAQRRLSMQMKAMDGFSSFSLSGFSVQPDEFKKDSQIDAAVETGGDIVGKKVAPGAGEADDAGLAPASEVPHIEVDESVASDSQDDVGAVAVSSSEVSTPSTAQTTPAGSELITKHDRDGSRGEDGGLSGLDRHLPMPPRPTPADVVHLANDDKTPTGNPPRLGINLIPPTPPAADNRMSFVGAQAPTTPTILEDDPMEAQPRRPALISRSSSQKAASRASAEGGKSGQGAADSLTRSKSVATKKKQQWQEYHGKGLSLPPGLIATKVASSADRKGNHALPPLDIPMAGSSRSESPRKPSKKRASALQTMPAASATRDVLPAIPEPEPVMMAAVPAAPVAATPSSKSHSRKHGKSSAVPGAISPSSSMTKIMADAPPVPRIPEAFHSSSPVSSSASRFTPSSEAMSREASSSGASEAGSNSPAPSHVPSQSARSNASWVSSSVHSASVRSSPRPEYSYVNHELSPYARKMRALSPGPSPAPTPMVSEVRRNSLMSAINEWESQVPEDAEARSLSPMPSVTHLPSRFPPLPASTVSRPNSVISAASSPAVVRTAPLGAPTNTYLQPPVARARMSPDDPARVASPEASTTAPFASGVNGSVASFNSSPSASQSVASLPSTMQTVPTSYRPNKDAGRFSGTADELLNTRTTMQTIAVSSGAFLNRSKSVARRKQQGGEAGSDKRTSLDVPEHLQDELSQTTLSLTAHTPPPRKVSSTQVLVQVIAVAIDEMDRLLLRERVRSEHAFGFVPGRSFCGRVVECGYEVKKMRKGDIVFGLQDSRKSGALAEFMTIDANLVCHAPKDCLTTEQIAALPSAGVTAFQILHNHCAQLPRGARVLILNAHDAIGLLTMQEAVGLGLIIVAQCPPSVSDGVAVCQANGAHEVVVGEPLWAINSLHESSFDLVVDTIGGRRIYDASRRILAFEGQFTTCFGDEHTTANPNLKSHLRSLRRAFFKKDKKNLGYEWVGADSGEDCRQALEAVKLAAEKGDICPRLRSVLPFGDAPRAFDPNPSRSLDDEPGAIVVRVS</sequence>
<feature type="compositionally biased region" description="Low complexity" evidence="1">
    <location>
        <begin position="1670"/>
        <end position="1679"/>
    </location>
</feature>
<feature type="region of interest" description="Disordered" evidence="1">
    <location>
        <begin position="938"/>
        <end position="969"/>
    </location>
</feature>
<evidence type="ECO:0000313" key="4">
    <source>
        <dbReference type="Proteomes" id="UP000323386"/>
    </source>
</evidence>
<dbReference type="Gene3D" id="3.90.180.10">
    <property type="entry name" value="Medium-chain alcohol dehydrogenases, catalytic domain"/>
    <property type="match status" value="1"/>
</dbReference>
<gene>
    <name evidence="3" type="ORF">PSFLO_00972</name>
</gene>
<dbReference type="GO" id="GO:0005739">
    <property type="term" value="C:mitochondrion"/>
    <property type="evidence" value="ECO:0007669"/>
    <property type="project" value="TreeGrafter"/>
</dbReference>
<feature type="compositionally biased region" description="Polar residues" evidence="1">
    <location>
        <begin position="1253"/>
        <end position="1275"/>
    </location>
</feature>
<dbReference type="PANTHER" id="PTHR11695:SF294">
    <property type="entry name" value="RETICULON-4-INTERACTING PROTEIN 1, MITOCHONDRIAL"/>
    <property type="match status" value="1"/>
</dbReference>
<keyword evidence="4" id="KW-1185">Reference proteome</keyword>
<name>A0A5C3EWM3_9BASI</name>
<dbReference type="SUPFAM" id="SSF50129">
    <property type="entry name" value="GroES-like"/>
    <property type="match status" value="1"/>
</dbReference>